<feature type="transmembrane region" description="Helical" evidence="5">
    <location>
        <begin position="93"/>
        <end position="114"/>
    </location>
</feature>
<feature type="transmembrane region" description="Helical" evidence="5">
    <location>
        <begin position="146"/>
        <end position="164"/>
    </location>
</feature>
<feature type="transmembrane region" description="Helical" evidence="5">
    <location>
        <begin position="42"/>
        <end position="62"/>
    </location>
</feature>
<dbReference type="InterPro" id="IPR049453">
    <property type="entry name" value="Memb_transporter_dom"/>
</dbReference>
<gene>
    <name evidence="7" type="ORF">H9656_08855</name>
</gene>
<evidence type="ECO:0000256" key="4">
    <source>
        <dbReference type="ARBA" id="ARBA00023136"/>
    </source>
</evidence>
<feature type="transmembrane region" description="Helical" evidence="5">
    <location>
        <begin position="170"/>
        <end position="191"/>
    </location>
</feature>
<evidence type="ECO:0000256" key="1">
    <source>
        <dbReference type="ARBA" id="ARBA00004141"/>
    </source>
</evidence>
<proteinExistence type="predicted"/>
<sequence length="374" mass="39298">MTPTDPRPERRTRRREAARLLLHPVQLRDSLSVAPQASLRNATLAGLQAALAVLIALPIVVLSPWAHLIGFASLGALVALFGRFAPAGRRQSVVLLCGLFQVASVLLMSMAVWLGAPQGVQLALLAIWCGVCLFVTILGRFGAPGALIFVFAASAAMAPQLTLGQVVERTAATAIVAALAWLVCLVTEAGRHVPPPAGDRLEDPLPPLRSRLIAAGRTVAGAGLAIVVSLALDGQHPAWAAMGALAVMQGPQLHIVMNRALQRMGGTTIGALLAWLLLLQDPSVWVLIAVLAALQLLTEVVIGFNYAFGQVLVTPMALLMTYLGAARALGPEMASERIVETLIGVAVGVVLSVVFSSADERAHLAHRIRPAPDR</sequence>
<evidence type="ECO:0000256" key="3">
    <source>
        <dbReference type="ARBA" id="ARBA00022989"/>
    </source>
</evidence>
<comment type="caution">
    <text evidence="7">The sequence shown here is derived from an EMBL/GenBank/DDBJ whole genome shotgun (WGS) entry which is preliminary data.</text>
</comment>
<keyword evidence="3 5" id="KW-1133">Transmembrane helix</keyword>
<keyword evidence="8" id="KW-1185">Reference proteome</keyword>
<evidence type="ECO:0000313" key="8">
    <source>
        <dbReference type="Proteomes" id="UP000638918"/>
    </source>
</evidence>
<organism evidence="7 8">
    <name type="scientific">Brevundimonas guildfordensis</name>
    <dbReference type="NCBI Taxonomy" id="2762241"/>
    <lineage>
        <taxon>Bacteria</taxon>
        <taxon>Pseudomonadati</taxon>
        <taxon>Pseudomonadota</taxon>
        <taxon>Alphaproteobacteria</taxon>
        <taxon>Caulobacterales</taxon>
        <taxon>Caulobacteraceae</taxon>
        <taxon>Brevundimonas</taxon>
    </lineage>
</organism>
<evidence type="ECO:0000259" key="6">
    <source>
        <dbReference type="Pfam" id="PF13515"/>
    </source>
</evidence>
<keyword evidence="2 5" id="KW-0812">Transmembrane</keyword>
<feature type="transmembrane region" description="Helical" evidence="5">
    <location>
        <begin position="338"/>
        <end position="358"/>
    </location>
</feature>
<protein>
    <submittedName>
        <fullName evidence="7">FUSC family protein</fullName>
    </submittedName>
</protein>
<name>A0ABR8R141_9CAUL</name>
<accession>A0ABR8R141</accession>
<comment type="subcellular location">
    <subcellularLocation>
        <location evidence="1">Membrane</location>
        <topology evidence="1">Multi-pass membrane protein</topology>
    </subcellularLocation>
</comment>
<dbReference type="EMBL" id="JACSQU010000002">
    <property type="protein sequence ID" value="MBD7941494.1"/>
    <property type="molecule type" value="Genomic_DNA"/>
</dbReference>
<reference evidence="7 8" key="1">
    <citation type="submission" date="2020-08" db="EMBL/GenBank/DDBJ databases">
        <title>A Genomic Blueprint of the Chicken Gut Microbiome.</title>
        <authorList>
            <person name="Gilroy R."/>
            <person name="Ravi A."/>
            <person name="Getino M."/>
            <person name="Pursley I."/>
            <person name="Horton D.L."/>
            <person name="Alikhan N.-F."/>
            <person name="Baker D."/>
            <person name="Gharbi K."/>
            <person name="Hall N."/>
            <person name="Watson M."/>
            <person name="Adriaenssens E.M."/>
            <person name="Foster-Nyarko E."/>
            <person name="Jarju S."/>
            <person name="Secka A."/>
            <person name="Antonio M."/>
            <person name="Oren A."/>
            <person name="Chaudhuri R."/>
            <person name="La Ragione R.M."/>
            <person name="Hildebrand F."/>
            <person name="Pallen M.J."/>
        </authorList>
    </citation>
    <scope>NUCLEOTIDE SEQUENCE [LARGE SCALE GENOMIC DNA]</scope>
    <source>
        <strain evidence="7 8">Sa3CVA3</strain>
    </source>
</reference>
<dbReference type="Pfam" id="PF13515">
    <property type="entry name" value="FUSC_2"/>
    <property type="match status" value="1"/>
</dbReference>
<feature type="transmembrane region" description="Helical" evidence="5">
    <location>
        <begin position="212"/>
        <end position="232"/>
    </location>
</feature>
<evidence type="ECO:0000256" key="2">
    <source>
        <dbReference type="ARBA" id="ARBA00022692"/>
    </source>
</evidence>
<feature type="transmembrane region" description="Helical" evidence="5">
    <location>
        <begin position="269"/>
        <end position="294"/>
    </location>
</feature>
<dbReference type="Proteomes" id="UP000638918">
    <property type="component" value="Unassembled WGS sequence"/>
</dbReference>
<feature type="transmembrane region" description="Helical" evidence="5">
    <location>
        <begin position="68"/>
        <end position="86"/>
    </location>
</feature>
<feature type="transmembrane region" description="Helical" evidence="5">
    <location>
        <begin position="120"/>
        <end position="139"/>
    </location>
</feature>
<feature type="domain" description="Integral membrane bound transporter" evidence="6">
    <location>
        <begin position="224"/>
        <end position="350"/>
    </location>
</feature>
<evidence type="ECO:0000313" key="7">
    <source>
        <dbReference type="EMBL" id="MBD7941494.1"/>
    </source>
</evidence>
<feature type="transmembrane region" description="Helical" evidence="5">
    <location>
        <begin position="306"/>
        <end position="326"/>
    </location>
</feature>
<evidence type="ECO:0000256" key="5">
    <source>
        <dbReference type="SAM" id="Phobius"/>
    </source>
</evidence>
<keyword evidence="4 5" id="KW-0472">Membrane</keyword>